<evidence type="ECO:0000313" key="3">
    <source>
        <dbReference type="Proteomes" id="UP001082703"/>
    </source>
</evidence>
<gene>
    <name evidence="2" type="ORF">OUY18_09620</name>
</gene>
<feature type="region of interest" description="Disordered" evidence="1">
    <location>
        <begin position="1"/>
        <end position="20"/>
    </location>
</feature>
<dbReference type="RefSeq" id="WP_268058565.1">
    <property type="nucleotide sequence ID" value="NZ_JAPOHA010000009.1"/>
</dbReference>
<evidence type="ECO:0000313" key="2">
    <source>
        <dbReference type="EMBL" id="MCY1714510.1"/>
    </source>
</evidence>
<keyword evidence="3" id="KW-1185">Reference proteome</keyword>
<protein>
    <submittedName>
        <fullName evidence="2">Uncharacterized protein</fullName>
    </submittedName>
</protein>
<evidence type="ECO:0000256" key="1">
    <source>
        <dbReference type="SAM" id="MobiDB-lite"/>
    </source>
</evidence>
<proteinExistence type="predicted"/>
<dbReference type="EMBL" id="JAPOHA010000009">
    <property type="protein sequence ID" value="MCY1714510.1"/>
    <property type="molecule type" value="Genomic_DNA"/>
</dbReference>
<accession>A0ABT4BUP0</accession>
<comment type="caution">
    <text evidence="2">The sequence shown here is derived from an EMBL/GenBank/DDBJ whole genome shotgun (WGS) entry which is preliminary data.</text>
</comment>
<reference evidence="2 3" key="1">
    <citation type="submission" date="2022-11" db="EMBL/GenBank/DDBJ databases">
        <authorList>
            <person name="Caiyu Z."/>
        </authorList>
    </citation>
    <scope>NUCLEOTIDE SEQUENCE [LARGE SCALE GENOMIC DNA]</scope>
    <source>
        <strain evidence="2 3">YR-4</strain>
    </source>
</reference>
<organism evidence="2 3">
    <name type="scientific">Caproiciproducens galactitolivorans</name>
    <dbReference type="NCBI Taxonomy" id="642589"/>
    <lineage>
        <taxon>Bacteria</taxon>
        <taxon>Bacillati</taxon>
        <taxon>Bacillota</taxon>
        <taxon>Clostridia</taxon>
        <taxon>Eubacteriales</taxon>
        <taxon>Acutalibacteraceae</taxon>
        <taxon>Caproiciproducens</taxon>
    </lineage>
</organism>
<name>A0ABT4BUP0_9FIRM</name>
<dbReference type="Proteomes" id="UP001082703">
    <property type="component" value="Unassembled WGS sequence"/>
</dbReference>
<feature type="compositionally biased region" description="Polar residues" evidence="1">
    <location>
        <begin position="1"/>
        <end position="12"/>
    </location>
</feature>
<sequence length="56" mass="6528">MEMNEYNCSNPNKIHIPSRMKSKFEKPKEAKTDLIQKFKSDPDSFFSSIIPPVKPK</sequence>